<name>A0ABU0CQQ7_9BACI</name>
<dbReference type="GO" id="GO:0016301">
    <property type="term" value="F:kinase activity"/>
    <property type="evidence" value="ECO:0007669"/>
    <property type="project" value="UniProtKB-KW"/>
</dbReference>
<dbReference type="Proteomes" id="UP001232445">
    <property type="component" value="Unassembled WGS sequence"/>
</dbReference>
<feature type="domain" description="Aminoglycoside phosphotransferase" evidence="2">
    <location>
        <begin position="42"/>
        <end position="282"/>
    </location>
</feature>
<dbReference type="EMBL" id="JAUSUQ010000004">
    <property type="protein sequence ID" value="MDQ0338741.1"/>
    <property type="molecule type" value="Genomic_DNA"/>
</dbReference>
<keyword evidence="3" id="KW-0418">Kinase</keyword>
<dbReference type="Pfam" id="PF01636">
    <property type="entry name" value="APH"/>
    <property type="match status" value="1"/>
</dbReference>
<dbReference type="SUPFAM" id="SSF56112">
    <property type="entry name" value="Protein kinase-like (PK-like)"/>
    <property type="match status" value="1"/>
</dbReference>
<dbReference type="Gene3D" id="3.90.1200.10">
    <property type="match status" value="1"/>
</dbReference>
<dbReference type="InterPro" id="IPR011009">
    <property type="entry name" value="Kinase-like_dom_sf"/>
</dbReference>
<proteinExistence type="inferred from homology"/>
<dbReference type="InterPro" id="IPR002575">
    <property type="entry name" value="Aminoglycoside_PTrfase"/>
</dbReference>
<dbReference type="InterPro" id="IPR050249">
    <property type="entry name" value="Pseudomonas-type_ThrB"/>
</dbReference>
<evidence type="ECO:0000313" key="4">
    <source>
        <dbReference type="Proteomes" id="UP001232445"/>
    </source>
</evidence>
<evidence type="ECO:0000259" key="2">
    <source>
        <dbReference type="Pfam" id="PF01636"/>
    </source>
</evidence>
<evidence type="ECO:0000256" key="1">
    <source>
        <dbReference type="ARBA" id="ARBA00038240"/>
    </source>
</evidence>
<evidence type="ECO:0000313" key="3">
    <source>
        <dbReference type="EMBL" id="MDQ0338741.1"/>
    </source>
</evidence>
<accession>A0ABU0CQQ7</accession>
<comment type="similarity">
    <text evidence="1">Belongs to the pseudomonas-type ThrB family.</text>
</comment>
<dbReference type="RefSeq" id="WP_188623930.1">
    <property type="nucleotide sequence ID" value="NZ_JAUSUQ010000004.1"/>
</dbReference>
<sequence>MSIPSTESWGKSVQKFNKVANCAILLFFTDDQPTVKLLDYSENATYLVESRITGQKNILRVCRPDYHKKSQIESELAWMRAIDQQSPIEVPVPVSGTNGEYVQSVKLENDPREYHCTMFTFLEGQAPDENNEQELIHQFEILGEITAHLHNHSQNWQEAQTLDREPWDYETILGENPKWGRWQDGVAITPERKKLFQEVSEVIKRRLEKFGKGPDRFGLIHADLRLANLLVEDNKIKVIDFDDCGFGWYLFDLGAALSFIEHKPYVPELVKAWVKGYRKVRPLSEEEEQEIPTFIMLRRLMLISWIGSRDNETAREMGSGYTEATDALAKDYLAKFR</sequence>
<keyword evidence="4" id="KW-1185">Reference proteome</keyword>
<keyword evidence="3" id="KW-0808">Transferase</keyword>
<gene>
    <name evidence="3" type="ORF">J2S00_001527</name>
</gene>
<protein>
    <submittedName>
        <fullName evidence="3">Ser/Thr protein kinase RdoA (MazF antagonist)</fullName>
    </submittedName>
</protein>
<dbReference type="PANTHER" id="PTHR21064:SF6">
    <property type="entry name" value="AMINOGLYCOSIDE PHOSPHOTRANSFERASE DOMAIN-CONTAINING PROTEIN"/>
    <property type="match status" value="1"/>
</dbReference>
<dbReference type="PANTHER" id="PTHR21064">
    <property type="entry name" value="AMINOGLYCOSIDE PHOSPHOTRANSFERASE DOMAIN-CONTAINING PROTEIN-RELATED"/>
    <property type="match status" value="1"/>
</dbReference>
<comment type="caution">
    <text evidence="3">The sequence shown here is derived from an EMBL/GenBank/DDBJ whole genome shotgun (WGS) entry which is preliminary data.</text>
</comment>
<organism evidence="3 4">
    <name type="scientific">Caldalkalibacillus uzonensis</name>
    <dbReference type="NCBI Taxonomy" id="353224"/>
    <lineage>
        <taxon>Bacteria</taxon>
        <taxon>Bacillati</taxon>
        <taxon>Bacillota</taxon>
        <taxon>Bacilli</taxon>
        <taxon>Bacillales</taxon>
        <taxon>Bacillaceae</taxon>
        <taxon>Caldalkalibacillus</taxon>
    </lineage>
</organism>
<reference evidence="3 4" key="1">
    <citation type="submission" date="2023-07" db="EMBL/GenBank/DDBJ databases">
        <title>Genomic Encyclopedia of Type Strains, Phase IV (KMG-IV): sequencing the most valuable type-strain genomes for metagenomic binning, comparative biology and taxonomic classification.</title>
        <authorList>
            <person name="Goeker M."/>
        </authorList>
    </citation>
    <scope>NUCLEOTIDE SEQUENCE [LARGE SCALE GENOMIC DNA]</scope>
    <source>
        <strain evidence="3 4">DSM 17740</strain>
    </source>
</reference>